<dbReference type="EC" id="3.11.1.1" evidence="8 9"/>
<dbReference type="GO" id="GO:0006281">
    <property type="term" value="P:DNA repair"/>
    <property type="evidence" value="ECO:0007669"/>
    <property type="project" value="TreeGrafter"/>
</dbReference>
<evidence type="ECO:0000256" key="7">
    <source>
        <dbReference type="ARBA" id="ARBA00056573"/>
    </source>
</evidence>
<keyword evidence="4 9" id="KW-0460">Magnesium</keyword>
<evidence type="ECO:0000313" key="11">
    <source>
        <dbReference type="Proteomes" id="UP000184082"/>
    </source>
</evidence>
<dbReference type="GO" id="GO:0005829">
    <property type="term" value="C:cytosol"/>
    <property type="evidence" value="ECO:0007669"/>
    <property type="project" value="TreeGrafter"/>
</dbReference>
<evidence type="ECO:0000256" key="1">
    <source>
        <dbReference type="ARBA" id="ARBA00011738"/>
    </source>
</evidence>
<dbReference type="Gene3D" id="3.40.50.1000">
    <property type="entry name" value="HAD superfamily/HAD-like"/>
    <property type="match status" value="1"/>
</dbReference>
<dbReference type="GO" id="GO:0008967">
    <property type="term" value="F:phosphoglycolate phosphatase activity"/>
    <property type="evidence" value="ECO:0007669"/>
    <property type="project" value="TreeGrafter"/>
</dbReference>
<dbReference type="FunFam" id="1.10.150.240:FF:000006">
    <property type="entry name" value="Phosphonoacetaldehyde hydrolase"/>
    <property type="match status" value="1"/>
</dbReference>
<comment type="cofactor">
    <cofactor evidence="9">
        <name>Mg(2+)</name>
        <dbReference type="ChEBI" id="CHEBI:18420"/>
    </cofactor>
    <text evidence="9">Binds 1 Mg(2+) ion per subunit.</text>
</comment>
<feature type="binding site" evidence="9">
    <location>
        <position position="10"/>
    </location>
    <ligand>
        <name>Mg(2+)</name>
        <dbReference type="ChEBI" id="CHEBI:18420"/>
    </ligand>
</feature>
<dbReference type="SFLD" id="SFLDG01129">
    <property type="entry name" value="C1.5:_HAD__Beta-PGM__Phosphata"/>
    <property type="match status" value="1"/>
</dbReference>
<dbReference type="GO" id="GO:0019700">
    <property type="term" value="P:organic phosphonate catabolic process"/>
    <property type="evidence" value="ECO:0007669"/>
    <property type="project" value="InterPro"/>
</dbReference>
<evidence type="ECO:0000256" key="5">
    <source>
        <dbReference type="ARBA" id="ARBA00023270"/>
    </source>
</evidence>
<dbReference type="RefSeq" id="WP_072967999.1">
    <property type="nucleotide sequence ID" value="NZ_FRAJ01000016.1"/>
</dbReference>
<dbReference type="InterPro" id="IPR050155">
    <property type="entry name" value="HAD-like_hydrolase_sf"/>
</dbReference>
<dbReference type="Pfam" id="PF00702">
    <property type="entry name" value="Hydrolase"/>
    <property type="match status" value="1"/>
</dbReference>
<evidence type="ECO:0000256" key="8">
    <source>
        <dbReference type="ARBA" id="ARBA00066472"/>
    </source>
</evidence>
<evidence type="ECO:0000313" key="10">
    <source>
        <dbReference type="EMBL" id="SHK38908.1"/>
    </source>
</evidence>
<gene>
    <name evidence="9" type="primary">phnX</name>
    <name evidence="10" type="ORF">SAMN02745883_01936</name>
</gene>
<reference evidence="10 11" key="1">
    <citation type="submission" date="2016-11" db="EMBL/GenBank/DDBJ databases">
        <authorList>
            <person name="Jaros S."/>
            <person name="Januszkiewicz K."/>
            <person name="Wedrychowicz H."/>
        </authorList>
    </citation>
    <scope>NUCLEOTIDE SEQUENCE [LARGE SCALE GENOMIC DNA]</scope>
    <source>
        <strain evidence="10 11">DSM 14501</strain>
    </source>
</reference>
<protein>
    <recommendedName>
        <fullName evidence="8 9">Phosphonoacetaldehyde hydrolase</fullName>
        <shortName evidence="9">Phosphonatase</shortName>
        <ecNumber evidence="8 9">3.11.1.1</ecNumber>
    </recommendedName>
    <alternativeName>
        <fullName evidence="9">Phosphonoacetaldehyde phosphonohydrolase</fullName>
    </alternativeName>
</protein>
<sequence length="270" mass="30510">MKRVEGVIFDWAGTTVDFGCIAPINAFIEIFKMVGIDITLEEAREPMGMLKRDHIKTILQMPRISKLWEKKYGKSFDEKDINKLYSKFEKILMESLSQYTDPIPYVLETVEFLREQGIKIGSTTGYTNNMMKIVVKGAKDKGYSPDFWVTPDTTKSYGRPYPYMIFRNMEALGLLTTWKVVKVGDTVADIKEGVNSGVWSVGVAVGSSQMGVNIEQFNSLSKEDKMNMVQKVKEVFLKAGADFVVENMSELPMLIEKINILIGEGKRPGI</sequence>
<dbReference type="Gene3D" id="1.10.150.240">
    <property type="entry name" value="Putative phosphatase, domain 2"/>
    <property type="match status" value="1"/>
</dbReference>
<dbReference type="HAMAP" id="MF_01375">
    <property type="entry name" value="PhnX"/>
    <property type="match status" value="1"/>
</dbReference>
<dbReference type="CDD" id="cd02586">
    <property type="entry name" value="HAD_PHN"/>
    <property type="match status" value="1"/>
</dbReference>
<comment type="similarity">
    <text evidence="9">Belongs to the HAD-like hydrolase superfamily. PhnX family.</text>
</comment>
<dbReference type="SFLD" id="SFLDS00003">
    <property type="entry name" value="Haloacid_Dehalogenase"/>
    <property type="match status" value="1"/>
</dbReference>
<feature type="active site" description="Schiff-base intermediate with substrate" evidence="9">
    <location>
        <position position="51"/>
    </location>
</feature>
<dbReference type="PANTHER" id="PTHR43434:SF19">
    <property type="entry name" value="PHOSPHONOACETALDEHYDE HYDROLASE"/>
    <property type="match status" value="1"/>
</dbReference>
<name>A0A1M6S327_9FIRM</name>
<dbReference type="InterPro" id="IPR006323">
    <property type="entry name" value="Phosphonoacetald_hydro"/>
</dbReference>
<keyword evidence="11" id="KW-1185">Reference proteome</keyword>
<dbReference type="Proteomes" id="UP000184082">
    <property type="component" value="Unassembled WGS sequence"/>
</dbReference>
<keyword evidence="2 9" id="KW-0479">Metal-binding</keyword>
<keyword evidence="5 9" id="KW-0704">Schiff base</keyword>
<feature type="active site" description="Nucleophile" evidence="9">
    <location>
        <position position="10"/>
    </location>
</feature>
<proteinExistence type="inferred from homology"/>
<dbReference type="EMBL" id="FRAJ01000016">
    <property type="protein sequence ID" value="SHK38908.1"/>
    <property type="molecule type" value="Genomic_DNA"/>
</dbReference>
<dbReference type="AlphaFoldDB" id="A0A1M6S327"/>
<evidence type="ECO:0000256" key="3">
    <source>
        <dbReference type="ARBA" id="ARBA00022801"/>
    </source>
</evidence>
<dbReference type="NCBIfam" id="TIGR01422">
    <property type="entry name" value="phosphonatase"/>
    <property type="match status" value="1"/>
</dbReference>
<organism evidence="10 11">
    <name type="scientific">Caminicella sporogenes DSM 14501</name>
    <dbReference type="NCBI Taxonomy" id="1121266"/>
    <lineage>
        <taxon>Bacteria</taxon>
        <taxon>Bacillati</taxon>
        <taxon>Bacillota</taxon>
        <taxon>Clostridia</taxon>
        <taxon>Peptostreptococcales</taxon>
        <taxon>Caminicellaceae</taxon>
        <taxon>Caminicella</taxon>
    </lineage>
</organism>
<dbReference type="InterPro" id="IPR023214">
    <property type="entry name" value="HAD_sf"/>
</dbReference>
<keyword evidence="3 9" id="KW-0378">Hydrolase</keyword>
<dbReference type="SUPFAM" id="SSF56784">
    <property type="entry name" value="HAD-like"/>
    <property type="match status" value="1"/>
</dbReference>
<dbReference type="GO" id="GO:0050194">
    <property type="term" value="F:phosphonoacetaldehyde hydrolase activity"/>
    <property type="evidence" value="ECO:0007669"/>
    <property type="project" value="UniProtKB-UniRule"/>
</dbReference>
<evidence type="ECO:0000256" key="9">
    <source>
        <dbReference type="HAMAP-Rule" id="MF_01375"/>
    </source>
</evidence>
<dbReference type="STRING" id="1121266.SAMN02745883_01936"/>
<evidence type="ECO:0000256" key="4">
    <source>
        <dbReference type="ARBA" id="ARBA00022842"/>
    </source>
</evidence>
<dbReference type="PANTHER" id="PTHR43434">
    <property type="entry name" value="PHOSPHOGLYCOLATE PHOSPHATASE"/>
    <property type="match status" value="1"/>
</dbReference>
<evidence type="ECO:0000256" key="2">
    <source>
        <dbReference type="ARBA" id="ARBA00022723"/>
    </source>
</evidence>
<dbReference type="SFLD" id="SFLDG01135">
    <property type="entry name" value="C1.5.6:_HAD__Beta-PGM__Phospha"/>
    <property type="match status" value="1"/>
</dbReference>
<evidence type="ECO:0000256" key="6">
    <source>
        <dbReference type="ARBA" id="ARBA00052005"/>
    </source>
</evidence>
<feature type="binding site" evidence="9">
    <location>
        <position position="12"/>
    </location>
    <ligand>
        <name>Mg(2+)</name>
        <dbReference type="ChEBI" id="CHEBI:18420"/>
    </ligand>
</feature>
<comment type="function">
    <text evidence="7 9">Involved in phosphonate degradation.</text>
</comment>
<comment type="catalytic activity">
    <reaction evidence="6 9">
        <text>phosphonoacetaldehyde + H2O = acetaldehyde + phosphate + H(+)</text>
        <dbReference type="Rhea" id="RHEA:18905"/>
        <dbReference type="ChEBI" id="CHEBI:15343"/>
        <dbReference type="ChEBI" id="CHEBI:15377"/>
        <dbReference type="ChEBI" id="CHEBI:15378"/>
        <dbReference type="ChEBI" id="CHEBI:43474"/>
        <dbReference type="ChEBI" id="CHEBI:58383"/>
        <dbReference type="EC" id="3.11.1.1"/>
    </reaction>
</comment>
<comment type="subunit">
    <text evidence="1 9">Homodimer.</text>
</comment>
<dbReference type="InterPro" id="IPR023198">
    <property type="entry name" value="PGP-like_dom2"/>
</dbReference>
<feature type="binding site" evidence="9">
    <location>
        <position position="185"/>
    </location>
    <ligand>
        <name>Mg(2+)</name>
        <dbReference type="ChEBI" id="CHEBI:18420"/>
    </ligand>
</feature>
<dbReference type="InterPro" id="IPR036412">
    <property type="entry name" value="HAD-like_sf"/>
</dbReference>
<dbReference type="GO" id="GO:0000287">
    <property type="term" value="F:magnesium ion binding"/>
    <property type="evidence" value="ECO:0007669"/>
    <property type="project" value="UniProtKB-UniRule"/>
</dbReference>
<accession>A0A1M6S327</accession>